<dbReference type="PANTHER" id="PTHR45749:SF35">
    <property type="entry name" value="AC-LIKE TRANSPOSASE-RELATED"/>
    <property type="match status" value="1"/>
</dbReference>
<sequence>MILKFDEIMQDHVQNHKIHYHYLGKKIQNKFMSLFVYSVRNFIIKIFKEEKYLSIILVKLKSLDLNVNDLRGQCYDNGSNMKGKHHGVQKRFEGPYIRLALLELHKSCDDTSKRVKHK</sequence>
<dbReference type="STRING" id="157652.A0A371H168"/>
<gene>
    <name evidence="1" type="ORF">CR513_20970</name>
</gene>
<dbReference type="OrthoDB" id="1427281at2759"/>
<reference evidence="1" key="1">
    <citation type="submission" date="2018-05" db="EMBL/GenBank/DDBJ databases">
        <title>Draft genome of Mucuna pruriens seed.</title>
        <authorList>
            <person name="Nnadi N.E."/>
            <person name="Vos R."/>
            <person name="Hasami M.H."/>
            <person name="Devisetty U.K."/>
            <person name="Aguiy J.C."/>
        </authorList>
    </citation>
    <scope>NUCLEOTIDE SEQUENCE [LARGE SCALE GENOMIC DNA]</scope>
    <source>
        <strain evidence="1">JCA_2017</strain>
    </source>
</reference>
<dbReference type="Proteomes" id="UP000257109">
    <property type="component" value="Unassembled WGS sequence"/>
</dbReference>
<name>A0A371H168_MUCPR</name>
<feature type="non-terminal residue" evidence="1">
    <location>
        <position position="118"/>
    </location>
</feature>
<feature type="non-terminal residue" evidence="1">
    <location>
        <position position="1"/>
    </location>
</feature>
<keyword evidence="2" id="KW-1185">Reference proteome</keyword>
<organism evidence="1 2">
    <name type="scientific">Mucuna pruriens</name>
    <name type="common">Velvet bean</name>
    <name type="synonym">Dolichos pruriens</name>
    <dbReference type="NCBI Taxonomy" id="157652"/>
    <lineage>
        <taxon>Eukaryota</taxon>
        <taxon>Viridiplantae</taxon>
        <taxon>Streptophyta</taxon>
        <taxon>Embryophyta</taxon>
        <taxon>Tracheophyta</taxon>
        <taxon>Spermatophyta</taxon>
        <taxon>Magnoliopsida</taxon>
        <taxon>eudicotyledons</taxon>
        <taxon>Gunneridae</taxon>
        <taxon>Pentapetalae</taxon>
        <taxon>rosids</taxon>
        <taxon>fabids</taxon>
        <taxon>Fabales</taxon>
        <taxon>Fabaceae</taxon>
        <taxon>Papilionoideae</taxon>
        <taxon>50 kb inversion clade</taxon>
        <taxon>NPAAA clade</taxon>
        <taxon>indigoferoid/millettioid clade</taxon>
        <taxon>Phaseoleae</taxon>
        <taxon>Mucuna</taxon>
    </lineage>
</organism>
<protein>
    <recommendedName>
        <fullName evidence="3">DUF4371 domain-containing protein</fullName>
    </recommendedName>
</protein>
<evidence type="ECO:0000313" key="1">
    <source>
        <dbReference type="EMBL" id="RDX96383.1"/>
    </source>
</evidence>
<dbReference type="PANTHER" id="PTHR45749">
    <property type="match status" value="1"/>
</dbReference>
<evidence type="ECO:0000313" key="2">
    <source>
        <dbReference type="Proteomes" id="UP000257109"/>
    </source>
</evidence>
<dbReference type="EMBL" id="QJKJ01003898">
    <property type="protein sequence ID" value="RDX96383.1"/>
    <property type="molecule type" value="Genomic_DNA"/>
</dbReference>
<proteinExistence type="predicted"/>
<accession>A0A371H168</accession>
<dbReference type="AlphaFoldDB" id="A0A371H168"/>
<evidence type="ECO:0008006" key="3">
    <source>
        <dbReference type="Google" id="ProtNLM"/>
    </source>
</evidence>
<comment type="caution">
    <text evidence="1">The sequence shown here is derived from an EMBL/GenBank/DDBJ whole genome shotgun (WGS) entry which is preliminary data.</text>
</comment>